<feature type="transmembrane region" description="Helical" evidence="1">
    <location>
        <begin position="92"/>
        <end position="120"/>
    </location>
</feature>
<feature type="transmembrane region" description="Helical" evidence="1">
    <location>
        <begin position="45"/>
        <end position="66"/>
    </location>
</feature>
<dbReference type="RefSeq" id="WP_144998308.1">
    <property type="nucleotide sequence ID" value="NZ_CP036281.1"/>
</dbReference>
<feature type="transmembrane region" description="Helical" evidence="1">
    <location>
        <begin position="20"/>
        <end position="38"/>
    </location>
</feature>
<feature type="transmembrane region" description="Helical" evidence="1">
    <location>
        <begin position="408"/>
        <end position="431"/>
    </location>
</feature>
<feature type="transmembrane region" description="Helical" evidence="1">
    <location>
        <begin position="473"/>
        <end position="491"/>
    </location>
</feature>
<dbReference type="Proteomes" id="UP000317178">
    <property type="component" value="Chromosome"/>
</dbReference>
<sequence>MSPQLKTLIWKEWRQQRKYFWVVLLLLVGFEVAFLMINPEMSMTLFMMSVTTSPFLAIVIGSQIVVSETSLGTDTFFQSLPANRRLQAWVKLFVGAFVLIGPLIISYAIYGSLLFVLDSLNAFSPESRHDLFQGQGKDESFYYFLFRFCMLGLSFALAFYIWTVSIAANCRTFIKACGLGILNLVMWVFNLSVSSEYVLSITRESPSAARDLYLVAFNAINPLLGVIFVDDRPSGLSADWDVFQSFPGVLILSGTVGVYSYLILRFVRLFGTEAKPSKKDLVERVTSKLSSVWETRRTARLERAASNATARSPSITWLLLMQQVRSHKWLLLLLLFLGCYMGVVPVFNEWSHSGLYYLKREVVSILSVLFLIIGLPAALLLGTTTLMQDRSVEVQSFWRSLPFSPLRWLLTKYAVTFLMALLCLLGPYVLMNIFFEAYGWPTIILLRGTLFLLAHFTLAATMFWMVGNPVQSMVLTVGYSAVVQAVVVTIIQRGLEFVPFNFFESNLGLVIEVLVTKDNEIAAGAFYLILVLMFIPSLSLLFSRARQYRLSAW</sequence>
<reference evidence="2 3" key="1">
    <citation type="submission" date="2019-02" db="EMBL/GenBank/DDBJ databases">
        <title>Deep-cultivation of Planctomycetes and their phenomic and genomic characterization uncovers novel biology.</title>
        <authorList>
            <person name="Wiegand S."/>
            <person name="Jogler M."/>
            <person name="Boedeker C."/>
            <person name="Pinto D."/>
            <person name="Vollmers J."/>
            <person name="Rivas-Marin E."/>
            <person name="Kohn T."/>
            <person name="Peeters S.H."/>
            <person name="Heuer A."/>
            <person name="Rast P."/>
            <person name="Oberbeckmann S."/>
            <person name="Bunk B."/>
            <person name="Jeske O."/>
            <person name="Meyerdierks A."/>
            <person name="Storesund J.E."/>
            <person name="Kallscheuer N."/>
            <person name="Luecker S."/>
            <person name="Lage O.M."/>
            <person name="Pohl T."/>
            <person name="Merkel B.J."/>
            <person name="Hornburger P."/>
            <person name="Mueller R.-W."/>
            <person name="Bruemmer F."/>
            <person name="Labrenz M."/>
            <person name="Spormann A.M."/>
            <person name="Op den Camp H."/>
            <person name="Overmann J."/>
            <person name="Amann R."/>
            <person name="Jetten M.S.M."/>
            <person name="Mascher T."/>
            <person name="Medema M.H."/>
            <person name="Devos D.P."/>
            <person name="Kaster A.-K."/>
            <person name="Ovreas L."/>
            <person name="Rohde M."/>
            <person name="Galperin M.Y."/>
            <person name="Jogler C."/>
        </authorList>
    </citation>
    <scope>NUCLEOTIDE SEQUENCE [LARGE SCALE GENOMIC DNA]</scope>
    <source>
        <strain evidence="2 3">Pla110</strain>
    </source>
</reference>
<dbReference type="OrthoDB" id="278798at2"/>
<organism evidence="2 3">
    <name type="scientific">Polystyrenella longa</name>
    <dbReference type="NCBI Taxonomy" id="2528007"/>
    <lineage>
        <taxon>Bacteria</taxon>
        <taxon>Pseudomonadati</taxon>
        <taxon>Planctomycetota</taxon>
        <taxon>Planctomycetia</taxon>
        <taxon>Planctomycetales</taxon>
        <taxon>Planctomycetaceae</taxon>
        <taxon>Polystyrenella</taxon>
    </lineage>
</organism>
<evidence type="ECO:0000313" key="3">
    <source>
        <dbReference type="Proteomes" id="UP000317178"/>
    </source>
</evidence>
<name>A0A518CST8_9PLAN</name>
<feature type="transmembrane region" description="Helical" evidence="1">
    <location>
        <begin position="249"/>
        <end position="270"/>
    </location>
</feature>
<proteinExistence type="predicted"/>
<dbReference type="KEGG" id="plon:Pla110_40300"/>
<feature type="transmembrane region" description="Helical" evidence="1">
    <location>
        <begin position="329"/>
        <end position="347"/>
    </location>
</feature>
<feature type="transmembrane region" description="Helical" evidence="1">
    <location>
        <begin position="362"/>
        <end position="387"/>
    </location>
</feature>
<feature type="transmembrane region" description="Helical" evidence="1">
    <location>
        <begin position="173"/>
        <end position="191"/>
    </location>
</feature>
<gene>
    <name evidence="2" type="ORF">Pla110_40300</name>
</gene>
<keyword evidence="1" id="KW-0812">Transmembrane</keyword>
<dbReference type="EMBL" id="CP036281">
    <property type="protein sequence ID" value="QDU82275.1"/>
    <property type="molecule type" value="Genomic_DNA"/>
</dbReference>
<keyword evidence="1" id="KW-0472">Membrane</keyword>
<keyword evidence="1" id="KW-1133">Transmembrane helix</keyword>
<feature type="transmembrane region" description="Helical" evidence="1">
    <location>
        <begin position="521"/>
        <end position="542"/>
    </location>
</feature>
<evidence type="ECO:0000313" key="2">
    <source>
        <dbReference type="EMBL" id="QDU82275.1"/>
    </source>
</evidence>
<feature type="transmembrane region" description="Helical" evidence="1">
    <location>
        <begin position="141"/>
        <end position="161"/>
    </location>
</feature>
<feature type="transmembrane region" description="Helical" evidence="1">
    <location>
        <begin position="443"/>
        <end position="466"/>
    </location>
</feature>
<accession>A0A518CST8</accession>
<protein>
    <submittedName>
        <fullName evidence="2">ABC-2 family transporter protein</fullName>
    </submittedName>
</protein>
<dbReference type="AlphaFoldDB" id="A0A518CST8"/>
<evidence type="ECO:0000256" key="1">
    <source>
        <dbReference type="SAM" id="Phobius"/>
    </source>
</evidence>
<keyword evidence="3" id="KW-1185">Reference proteome</keyword>